<dbReference type="Proteomes" id="UP000789390">
    <property type="component" value="Unassembled WGS sequence"/>
</dbReference>
<proteinExistence type="predicted"/>
<organism evidence="2 3">
    <name type="scientific">Daphnia galeata</name>
    <dbReference type="NCBI Taxonomy" id="27404"/>
    <lineage>
        <taxon>Eukaryota</taxon>
        <taxon>Metazoa</taxon>
        <taxon>Ecdysozoa</taxon>
        <taxon>Arthropoda</taxon>
        <taxon>Crustacea</taxon>
        <taxon>Branchiopoda</taxon>
        <taxon>Diplostraca</taxon>
        <taxon>Cladocera</taxon>
        <taxon>Anomopoda</taxon>
        <taxon>Daphniidae</taxon>
        <taxon>Daphnia</taxon>
    </lineage>
</organism>
<keyword evidence="3" id="KW-1185">Reference proteome</keyword>
<dbReference type="AlphaFoldDB" id="A0A8J2WD88"/>
<evidence type="ECO:0000256" key="1">
    <source>
        <dbReference type="SAM" id="MobiDB-lite"/>
    </source>
</evidence>
<feature type="region of interest" description="Disordered" evidence="1">
    <location>
        <begin position="71"/>
        <end position="91"/>
    </location>
</feature>
<evidence type="ECO:0000313" key="2">
    <source>
        <dbReference type="EMBL" id="CAH0102700.1"/>
    </source>
</evidence>
<reference evidence="2" key="1">
    <citation type="submission" date="2021-11" db="EMBL/GenBank/DDBJ databases">
        <authorList>
            <person name="Schell T."/>
        </authorList>
    </citation>
    <scope>NUCLEOTIDE SEQUENCE</scope>
    <source>
        <strain evidence="2">M5</strain>
    </source>
</reference>
<protein>
    <submittedName>
        <fullName evidence="2">Uncharacterized protein</fullName>
    </submittedName>
</protein>
<sequence>MHWVPIEEIPSSILYSDSLEEYVIDARDSRSPKEINEVIERHKASCHLLQEEDYKLQMIENSQMNLTDYTESSSGRWIVQPNTNPGASLKT</sequence>
<gene>
    <name evidence="2" type="ORF">DGAL_LOCUS5143</name>
</gene>
<accession>A0A8J2WD88</accession>
<evidence type="ECO:0000313" key="3">
    <source>
        <dbReference type="Proteomes" id="UP000789390"/>
    </source>
</evidence>
<name>A0A8J2WD88_9CRUS</name>
<comment type="caution">
    <text evidence="2">The sequence shown here is derived from an EMBL/GenBank/DDBJ whole genome shotgun (WGS) entry which is preliminary data.</text>
</comment>
<dbReference type="EMBL" id="CAKKLH010000090">
    <property type="protein sequence ID" value="CAH0102700.1"/>
    <property type="molecule type" value="Genomic_DNA"/>
</dbReference>